<evidence type="ECO:0000313" key="2">
    <source>
        <dbReference type="EMBL" id="NJI02502.1"/>
    </source>
</evidence>
<accession>A0AAW9Z1L0</accession>
<feature type="transmembrane region" description="Helical" evidence="1">
    <location>
        <begin position="54"/>
        <end position="72"/>
    </location>
</feature>
<keyword evidence="1" id="KW-1133">Transmembrane helix</keyword>
<proteinExistence type="predicted"/>
<feature type="transmembrane region" description="Helical" evidence="1">
    <location>
        <begin position="28"/>
        <end position="48"/>
    </location>
</feature>
<dbReference type="RefSeq" id="WP_165805082.1">
    <property type="nucleotide sequence ID" value="NZ_WMFL01000078.1"/>
</dbReference>
<name>A0AAW9Z1L0_9STAP</name>
<keyword evidence="1" id="KW-0472">Membrane</keyword>
<protein>
    <submittedName>
        <fullName evidence="2">Uncharacterized protein</fullName>
    </submittedName>
</protein>
<keyword evidence="1" id="KW-0812">Transmembrane</keyword>
<dbReference type="EMBL" id="WMFL01000078">
    <property type="protein sequence ID" value="NJI02502.1"/>
    <property type="molecule type" value="Genomic_DNA"/>
</dbReference>
<reference evidence="2" key="1">
    <citation type="submission" date="2019-11" db="EMBL/GenBank/DDBJ databases">
        <title>Whole genome comparisons of Staphylococcus agnetis isolates from cattle and chickens.</title>
        <authorList>
            <person name="Rhoads D."/>
            <person name="Shwani A."/>
            <person name="Adkins P."/>
            <person name="Calcutt M."/>
            <person name="Middleton J."/>
        </authorList>
    </citation>
    <scope>NUCLEOTIDE SEQUENCE</scope>
    <source>
        <strain evidence="2">1387</strain>
    </source>
</reference>
<comment type="caution">
    <text evidence="2">The sequence shown here is derived from an EMBL/GenBank/DDBJ whole genome shotgun (WGS) entry which is preliminary data.</text>
</comment>
<feature type="transmembrane region" description="Helical" evidence="1">
    <location>
        <begin position="6"/>
        <end position="21"/>
    </location>
</feature>
<sequence length="82" mass="9491">MSPWILIFTVVVYVLTEYFLHHRFNNKYVAGLCSLLFMLIVMVLFVSVTNFEGIRGLAFVTAIFIVNAIYEIRALNLTKEDK</sequence>
<gene>
    <name evidence="2" type="ORF">GLV84_06660</name>
</gene>
<organism evidence="2 3">
    <name type="scientific">Staphylococcus agnetis</name>
    <dbReference type="NCBI Taxonomy" id="985762"/>
    <lineage>
        <taxon>Bacteria</taxon>
        <taxon>Bacillati</taxon>
        <taxon>Bacillota</taxon>
        <taxon>Bacilli</taxon>
        <taxon>Bacillales</taxon>
        <taxon>Staphylococcaceae</taxon>
        <taxon>Staphylococcus</taxon>
    </lineage>
</organism>
<evidence type="ECO:0000313" key="3">
    <source>
        <dbReference type="Proteomes" id="UP000646308"/>
    </source>
</evidence>
<evidence type="ECO:0000256" key="1">
    <source>
        <dbReference type="SAM" id="Phobius"/>
    </source>
</evidence>
<dbReference type="AlphaFoldDB" id="A0AAW9Z1L0"/>
<dbReference type="Proteomes" id="UP000646308">
    <property type="component" value="Unassembled WGS sequence"/>
</dbReference>